<evidence type="ECO:0008006" key="3">
    <source>
        <dbReference type="Google" id="ProtNLM"/>
    </source>
</evidence>
<protein>
    <recommendedName>
        <fullName evidence="3">ABC transporter substrate-binding protein</fullName>
    </recommendedName>
</protein>
<dbReference type="Gene3D" id="2.60.120.380">
    <property type="match status" value="1"/>
</dbReference>
<dbReference type="eggNOG" id="COG4249">
    <property type="taxonomic scope" value="Bacteria"/>
</dbReference>
<accession>A0A0A0MC31</accession>
<comment type="caution">
    <text evidence="1">The sequence shown here is derived from an EMBL/GenBank/DDBJ whole genome shotgun (WGS) entry which is preliminary data.</text>
</comment>
<dbReference type="EMBL" id="AVBH01000009">
    <property type="protein sequence ID" value="KGO99611.1"/>
    <property type="molecule type" value="Genomic_DNA"/>
</dbReference>
<dbReference type="STRING" id="1385515.GCA_000423325_00261"/>
<proteinExistence type="predicted"/>
<dbReference type="Proteomes" id="UP000030003">
    <property type="component" value="Unassembled WGS sequence"/>
</dbReference>
<evidence type="ECO:0000313" key="2">
    <source>
        <dbReference type="Proteomes" id="UP000030003"/>
    </source>
</evidence>
<name>A0A0A0MC31_9GAMM</name>
<keyword evidence="2" id="KW-1185">Reference proteome</keyword>
<sequence length="361" mass="37394">MVVGQQGETMRRKGVALALGVGMVVGGNACAQDAGEFKTLSLGQPIRGEITSSDHLNWSDGTRSERYSITLAEGQAVRFATTGPLSASLSFFLEGELLAGPTARGSADLVVRAPRDGQYVISVSGREASSFGPFTLEAGAQQVYDGGEIRAGESLVDWADSSRSIPLHIEREGVYAIRMDSEAFDTTLSLEGGGVSLSSDDSAGGTDSMITAALVPGTYKLTTDGFMGRMGGEYRLRVSSRELPRGVEVATAGTLVPGTPVTALHQGVPVEYRLLVPSPASAVITMDSGEIDSVLVLEGEGVRLEDDDSGNALNARISTVLAPGEYTLHAGSYGRNGGVFTLSASLSEGPGREGDGGLDAP</sequence>
<reference evidence="1 2" key="1">
    <citation type="submission" date="2013-08" db="EMBL/GenBank/DDBJ databases">
        <title>Genomic analysis of Lysobacter defluvii.</title>
        <authorList>
            <person name="Wang Q."/>
            <person name="Wang G."/>
        </authorList>
    </citation>
    <scope>NUCLEOTIDE SEQUENCE [LARGE SCALE GENOMIC DNA]</scope>
    <source>
        <strain evidence="1 2">IMMIB APB-9</strain>
    </source>
</reference>
<gene>
    <name evidence="1" type="ORF">N791_04545</name>
</gene>
<dbReference type="AlphaFoldDB" id="A0A0A0MC31"/>
<organism evidence="1 2">
    <name type="scientific">Lysobacter defluvii IMMIB APB-9 = DSM 18482</name>
    <dbReference type="NCBI Taxonomy" id="1385515"/>
    <lineage>
        <taxon>Bacteria</taxon>
        <taxon>Pseudomonadati</taxon>
        <taxon>Pseudomonadota</taxon>
        <taxon>Gammaproteobacteria</taxon>
        <taxon>Lysobacterales</taxon>
        <taxon>Lysobacteraceae</taxon>
        <taxon>Novilysobacter</taxon>
    </lineage>
</organism>
<evidence type="ECO:0000313" key="1">
    <source>
        <dbReference type="EMBL" id="KGO99611.1"/>
    </source>
</evidence>